<keyword evidence="3" id="KW-1015">Disulfide bond</keyword>
<reference evidence="9" key="1">
    <citation type="submission" date="2021-06" db="EMBL/GenBank/DDBJ databases">
        <authorList>
            <person name="Hodson N. C."/>
            <person name="Mongue J. A."/>
            <person name="Jaron S. K."/>
        </authorList>
    </citation>
    <scope>NUCLEOTIDE SEQUENCE</scope>
</reference>
<evidence type="ECO:0000256" key="4">
    <source>
        <dbReference type="ARBA" id="ARBA00068096"/>
    </source>
</evidence>
<dbReference type="Pfam" id="PF00089">
    <property type="entry name" value="Trypsin"/>
    <property type="match status" value="1"/>
</dbReference>
<protein>
    <recommendedName>
        <fullName evidence="4">Phenoloxidase-activating factor 2</fullName>
    </recommendedName>
    <alternativeName>
        <fullName evidence="5">Prophenoloxidase-activating factor II</fullName>
    </alternativeName>
</protein>
<dbReference type="SMART" id="SM00020">
    <property type="entry name" value="Tryp_SPc"/>
    <property type="match status" value="1"/>
</dbReference>
<dbReference type="GO" id="GO:0005576">
    <property type="term" value="C:extracellular region"/>
    <property type="evidence" value="ECO:0007669"/>
    <property type="project" value="UniProtKB-SubCell"/>
</dbReference>
<evidence type="ECO:0000313" key="9">
    <source>
        <dbReference type="EMBL" id="CAG7733530.1"/>
    </source>
</evidence>
<dbReference type="PANTHER" id="PTHR24252:SF7">
    <property type="entry name" value="HYALIN"/>
    <property type="match status" value="1"/>
</dbReference>
<keyword evidence="2" id="KW-0964">Secreted</keyword>
<keyword evidence="6" id="KW-0378">Hydrolase</keyword>
<feature type="chain" id="PRO_5035157776" description="Phenoloxidase-activating factor 2" evidence="7">
    <location>
        <begin position="22"/>
        <end position="273"/>
    </location>
</feature>
<dbReference type="EMBL" id="CAJVCH010250444">
    <property type="protein sequence ID" value="CAG7733530.1"/>
    <property type="molecule type" value="Genomic_DNA"/>
</dbReference>
<comment type="subcellular location">
    <subcellularLocation>
        <location evidence="1">Secreted</location>
    </subcellularLocation>
</comment>
<evidence type="ECO:0000313" key="10">
    <source>
        <dbReference type="Proteomes" id="UP000708208"/>
    </source>
</evidence>
<dbReference type="AlphaFoldDB" id="A0A8J2K5W1"/>
<dbReference type="PANTHER" id="PTHR24252">
    <property type="entry name" value="ACROSIN-RELATED"/>
    <property type="match status" value="1"/>
</dbReference>
<evidence type="ECO:0000256" key="5">
    <source>
        <dbReference type="ARBA" id="ARBA00076468"/>
    </source>
</evidence>
<proteinExistence type="predicted"/>
<sequence length="273" mass="29800">MKNLLSLMALIVYIFADAGTAHVHKNTRIPMYGLPGKIVGGIKALPHEFPFQLSLQQFRNDNYKHFCGASLINELWAVTAAHCVDRTNPERIAVVAGEHTLTKPEGKEQFRKVNRIIIHREFKSSTLANDIALLRLDEPLTLNTTSVGTITIPSSSYDASGLATVIGWGVTGEGSQVLSDVLLKVNVPIVTDKECCEAYEPDMIQDSMICAGYKHGGKDSCQGDSGGPLILPCKETVCLVGIVSWGYGCARPGYPGVYTEVSYFSKWIHENAK</sequence>
<comment type="caution">
    <text evidence="9">The sequence shown here is derived from an EMBL/GenBank/DDBJ whole genome shotgun (WGS) entry which is preliminary data.</text>
</comment>
<dbReference type="CDD" id="cd00190">
    <property type="entry name" value="Tryp_SPc"/>
    <property type="match status" value="1"/>
</dbReference>
<evidence type="ECO:0000259" key="8">
    <source>
        <dbReference type="PROSITE" id="PS50240"/>
    </source>
</evidence>
<name>A0A8J2K5W1_9HEXA</name>
<keyword evidence="6" id="KW-0720">Serine protease</keyword>
<keyword evidence="7" id="KW-0732">Signal</keyword>
<dbReference type="GO" id="GO:0004252">
    <property type="term" value="F:serine-type endopeptidase activity"/>
    <property type="evidence" value="ECO:0007669"/>
    <property type="project" value="InterPro"/>
</dbReference>
<evidence type="ECO:0000256" key="7">
    <source>
        <dbReference type="SAM" id="SignalP"/>
    </source>
</evidence>
<dbReference type="Proteomes" id="UP000708208">
    <property type="component" value="Unassembled WGS sequence"/>
</dbReference>
<dbReference type="InterPro" id="IPR033116">
    <property type="entry name" value="TRYPSIN_SER"/>
</dbReference>
<dbReference type="PROSITE" id="PS50240">
    <property type="entry name" value="TRYPSIN_DOM"/>
    <property type="match status" value="1"/>
</dbReference>
<feature type="domain" description="Peptidase S1" evidence="8">
    <location>
        <begin position="38"/>
        <end position="273"/>
    </location>
</feature>
<keyword evidence="6" id="KW-0645">Protease</keyword>
<gene>
    <name evidence="9" type="ORF">AFUS01_LOCUS21970</name>
</gene>
<keyword evidence="10" id="KW-1185">Reference proteome</keyword>
<dbReference type="OrthoDB" id="10061449at2759"/>
<dbReference type="PROSITE" id="PS00135">
    <property type="entry name" value="TRYPSIN_SER"/>
    <property type="match status" value="1"/>
</dbReference>
<dbReference type="InterPro" id="IPR018114">
    <property type="entry name" value="TRYPSIN_HIS"/>
</dbReference>
<dbReference type="PROSITE" id="PS00134">
    <property type="entry name" value="TRYPSIN_HIS"/>
    <property type="match status" value="1"/>
</dbReference>
<evidence type="ECO:0000256" key="3">
    <source>
        <dbReference type="ARBA" id="ARBA00023157"/>
    </source>
</evidence>
<organism evidence="9 10">
    <name type="scientific">Allacma fusca</name>
    <dbReference type="NCBI Taxonomy" id="39272"/>
    <lineage>
        <taxon>Eukaryota</taxon>
        <taxon>Metazoa</taxon>
        <taxon>Ecdysozoa</taxon>
        <taxon>Arthropoda</taxon>
        <taxon>Hexapoda</taxon>
        <taxon>Collembola</taxon>
        <taxon>Symphypleona</taxon>
        <taxon>Sminthuridae</taxon>
        <taxon>Allacma</taxon>
    </lineage>
</organism>
<evidence type="ECO:0000256" key="6">
    <source>
        <dbReference type="RuleBase" id="RU363034"/>
    </source>
</evidence>
<evidence type="ECO:0000256" key="2">
    <source>
        <dbReference type="ARBA" id="ARBA00022525"/>
    </source>
</evidence>
<feature type="signal peptide" evidence="7">
    <location>
        <begin position="1"/>
        <end position="21"/>
    </location>
</feature>
<dbReference type="GO" id="GO:0006508">
    <property type="term" value="P:proteolysis"/>
    <property type="evidence" value="ECO:0007669"/>
    <property type="project" value="UniProtKB-KW"/>
</dbReference>
<dbReference type="InterPro" id="IPR001254">
    <property type="entry name" value="Trypsin_dom"/>
</dbReference>
<dbReference type="FunFam" id="2.40.10.10:FF:000038">
    <property type="entry name" value="Serine protease"/>
    <property type="match status" value="1"/>
</dbReference>
<evidence type="ECO:0000256" key="1">
    <source>
        <dbReference type="ARBA" id="ARBA00004613"/>
    </source>
</evidence>
<accession>A0A8J2K5W1</accession>